<feature type="region of interest" description="Disordered" evidence="1">
    <location>
        <begin position="36"/>
        <end position="61"/>
    </location>
</feature>
<organism evidence="3 4">
    <name type="scientific">Trebonia kvetii</name>
    <dbReference type="NCBI Taxonomy" id="2480626"/>
    <lineage>
        <taxon>Bacteria</taxon>
        <taxon>Bacillati</taxon>
        <taxon>Actinomycetota</taxon>
        <taxon>Actinomycetes</taxon>
        <taxon>Streptosporangiales</taxon>
        <taxon>Treboniaceae</taxon>
        <taxon>Trebonia</taxon>
    </lineage>
</organism>
<dbReference type="EMBL" id="RPFW01000002">
    <property type="protein sequence ID" value="TVZ05366.1"/>
    <property type="molecule type" value="Genomic_DNA"/>
</dbReference>
<feature type="signal peptide" evidence="2">
    <location>
        <begin position="1"/>
        <end position="28"/>
    </location>
</feature>
<gene>
    <name evidence="3" type="ORF">EAS64_12430</name>
</gene>
<protein>
    <recommendedName>
        <fullName evidence="5">Hemophore-related protein</fullName>
    </recommendedName>
</protein>
<proteinExistence type="predicted"/>
<dbReference type="AlphaFoldDB" id="A0A6P2C4J6"/>
<dbReference type="Proteomes" id="UP000460272">
    <property type="component" value="Unassembled WGS sequence"/>
</dbReference>
<feature type="compositionally biased region" description="Low complexity" evidence="1">
    <location>
        <begin position="36"/>
        <end position="52"/>
    </location>
</feature>
<dbReference type="RefSeq" id="WP_145853069.1">
    <property type="nucleotide sequence ID" value="NZ_RPFW01000002.1"/>
</dbReference>
<dbReference type="PROSITE" id="PS51257">
    <property type="entry name" value="PROKAR_LIPOPROTEIN"/>
    <property type="match status" value="1"/>
</dbReference>
<accession>A0A6P2C4J6</accession>
<evidence type="ECO:0000256" key="2">
    <source>
        <dbReference type="SAM" id="SignalP"/>
    </source>
</evidence>
<evidence type="ECO:0000256" key="1">
    <source>
        <dbReference type="SAM" id="MobiDB-lite"/>
    </source>
</evidence>
<name>A0A6P2C4J6_9ACTN</name>
<reference evidence="3 4" key="1">
    <citation type="submission" date="2018-11" db="EMBL/GenBank/DDBJ databases">
        <title>Trebonia kvetii gen.nov., sp.nov., a novel acidophilic actinobacterium, and proposal of the new actinobacterial family Treboniaceae fam. nov.</title>
        <authorList>
            <person name="Rapoport D."/>
            <person name="Sagova-Mareckova M."/>
            <person name="Sedlacek I."/>
            <person name="Provaznik J."/>
            <person name="Kralova S."/>
            <person name="Pavlinic D."/>
            <person name="Benes V."/>
            <person name="Kopecky J."/>
        </authorList>
    </citation>
    <scope>NUCLEOTIDE SEQUENCE [LARGE SCALE GENOMIC DNA]</scope>
    <source>
        <strain evidence="3 4">15Tr583</strain>
    </source>
</reference>
<sequence>MMHRTVRVVPAIAAVLAAGIVVGGCADATATAAATSARSDSSPAAAQTNAPMAGPPAPDAGCFAARKAEQTLQARQGKDQGSQSAIDRDFTNFASALNGAARQATHPAAAKAMTALADDYTALVASQSGAAQLPSVATMQSDGAAFDKACP</sequence>
<keyword evidence="4" id="KW-1185">Reference proteome</keyword>
<feature type="chain" id="PRO_5027064699" description="Hemophore-related protein" evidence="2">
    <location>
        <begin position="29"/>
        <end position="151"/>
    </location>
</feature>
<keyword evidence="2" id="KW-0732">Signal</keyword>
<comment type="caution">
    <text evidence="3">The sequence shown here is derived from an EMBL/GenBank/DDBJ whole genome shotgun (WGS) entry which is preliminary data.</text>
</comment>
<evidence type="ECO:0000313" key="4">
    <source>
        <dbReference type="Proteomes" id="UP000460272"/>
    </source>
</evidence>
<evidence type="ECO:0008006" key="5">
    <source>
        <dbReference type="Google" id="ProtNLM"/>
    </source>
</evidence>
<evidence type="ECO:0000313" key="3">
    <source>
        <dbReference type="EMBL" id="TVZ05366.1"/>
    </source>
</evidence>